<feature type="domain" description="UspA" evidence="9">
    <location>
        <begin position="609"/>
        <end position="739"/>
    </location>
</feature>
<evidence type="ECO:0000313" key="12">
    <source>
        <dbReference type="Proteomes" id="UP000239772"/>
    </source>
</evidence>
<evidence type="ECO:0000256" key="1">
    <source>
        <dbReference type="ARBA" id="ARBA00004141"/>
    </source>
</evidence>
<feature type="domain" description="UspA" evidence="9">
    <location>
        <begin position="461"/>
        <end position="563"/>
    </location>
</feature>
<dbReference type="Pfam" id="PF00582">
    <property type="entry name" value="Usp"/>
    <property type="match status" value="2"/>
</dbReference>
<evidence type="ECO:0000256" key="3">
    <source>
        <dbReference type="ARBA" id="ARBA00022692"/>
    </source>
</evidence>
<feature type="transmembrane region" description="Helical" evidence="7">
    <location>
        <begin position="60"/>
        <end position="79"/>
    </location>
</feature>
<dbReference type="Proteomes" id="UP000239772">
    <property type="component" value="Unassembled WGS sequence"/>
</dbReference>
<dbReference type="PANTHER" id="PTHR32468:SF0">
    <property type="entry name" value="K(+)_H(+) ANTIPORTER 1"/>
    <property type="match status" value="1"/>
</dbReference>
<gene>
    <name evidence="11" type="ORF">SLNSH_02440</name>
</gene>
<protein>
    <submittedName>
        <fullName evidence="11">Potassium transporter</fullName>
    </submittedName>
</protein>
<dbReference type="Pfam" id="PF00999">
    <property type="entry name" value="Na_H_Exchanger"/>
    <property type="match status" value="1"/>
</dbReference>
<evidence type="ECO:0000256" key="7">
    <source>
        <dbReference type="SAM" id="Phobius"/>
    </source>
</evidence>
<evidence type="ECO:0000313" key="11">
    <source>
        <dbReference type="EMBL" id="PSC06802.1"/>
    </source>
</evidence>
<evidence type="ECO:0000256" key="2">
    <source>
        <dbReference type="ARBA" id="ARBA00022448"/>
    </source>
</evidence>
<evidence type="ECO:0000256" key="5">
    <source>
        <dbReference type="ARBA" id="ARBA00023065"/>
    </source>
</evidence>
<dbReference type="InterPro" id="IPR038770">
    <property type="entry name" value="Na+/solute_symporter_sf"/>
</dbReference>
<dbReference type="GO" id="GO:1902600">
    <property type="term" value="P:proton transmembrane transport"/>
    <property type="evidence" value="ECO:0007669"/>
    <property type="project" value="InterPro"/>
</dbReference>
<feature type="signal peptide" evidence="8">
    <location>
        <begin position="1"/>
        <end position="20"/>
    </location>
</feature>
<dbReference type="GO" id="GO:0016020">
    <property type="term" value="C:membrane"/>
    <property type="evidence" value="ECO:0007669"/>
    <property type="project" value="UniProtKB-SubCell"/>
</dbReference>
<dbReference type="PANTHER" id="PTHR32468">
    <property type="entry name" value="CATION/H + ANTIPORTER"/>
    <property type="match status" value="1"/>
</dbReference>
<evidence type="ECO:0000256" key="4">
    <source>
        <dbReference type="ARBA" id="ARBA00022989"/>
    </source>
</evidence>
<dbReference type="GO" id="GO:0015297">
    <property type="term" value="F:antiporter activity"/>
    <property type="evidence" value="ECO:0007669"/>
    <property type="project" value="InterPro"/>
</dbReference>
<dbReference type="InterPro" id="IPR006016">
    <property type="entry name" value="UspA"/>
</dbReference>
<evidence type="ECO:0000256" key="8">
    <source>
        <dbReference type="SAM" id="SignalP"/>
    </source>
</evidence>
<name>A0A2T1HYN2_9HYPH</name>
<dbReference type="Gene3D" id="1.20.1530.20">
    <property type="match status" value="1"/>
</dbReference>
<dbReference type="InterPro" id="IPR050794">
    <property type="entry name" value="CPA2_transporter"/>
</dbReference>
<proteinExistence type="predicted"/>
<dbReference type="CDD" id="cd00293">
    <property type="entry name" value="USP-like"/>
    <property type="match status" value="1"/>
</dbReference>
<feature type="transmembrane region" description="Helical" evidence="7">
    <location>
        <begin position="269"/>
        <end position="296"/>
    </location>
</feature>
<feature type="transmembrane region" description="Helical" evidence="7">
    <location>
        <begin position="197"/>
        <end position="221"/>
    </location>
</feature>
<organism evidence="11 12">
    <name type="scientific">Alsobacter soli</name>
    <dbReference type="NCBI Taxonomy" id="2109933"/>
    <lineage>
        <taxon>Bacteria</taxon>
        <taxon>Pseudomonadati</taxon>
        <taxon>Pseudomonadota</taxon>
        <taxon>Alphaproteobacteria</taxon>
        <taxon>Hyphomicrobiales</taxon>
        <taxon>Alsobacteraceae</taxon>
        <taxon>Alsobacter</taxon>
    </lineage>
</organism>
<keyword evidence="8" id="KW-0732">Signal</keyword>
<keyword evidence="5" id="KW-0406">Ion transport</keyword>
<feature type="domain" description="Cation/H+ exchanger transmembrane" evidence="10">
    <location>
        <begin position="43"/>
        <end position="433"/>
    </location>
</feature>
<dbReference type="SUPFAM" id="SSF52402">
    <property type="entry name" value="Adenine nucleotide alpha hydrolases-like"/>
    <property type="match status" value="2"/>
</dbReference>
<dbReference type="EMBL" id="PVZS01000002">
    <property type="protein sequence ID" value="PSC06802.1"/>
    <property type="molecule type" value="Genomic_DNA"/>
</dbReference>
<dbReference type="Gene3D" id="3.40.50.12370">
    <property type="match status" value="2"/>
</dbReference>
<evidence type="ECO:0000259" key="9">
    <source>
        <dbReference type="Pfam" id="PF00582"/>
    </source>
</evidence>
<keyword evidence="3 7" id="KW-0812">Transmembrane</keyword>
<accession>A0A2T1HYN2</accession>
<sequence length="747" mass="78449">MILLLAAAGLRLVLPSLAHAAGPAGASGPSEALFISQVLVLIVVGRLLGEAMQRVGQPAVMGQLIGGILLGPSVFGALAPDWQHALFPPVKEQKAMIDAVSQLGIMLLLLLTGMETDLGLVRKVKRAAFSVSVAGVAVPFACGFALGETLPDAMLPRPELRLITSLFLGTALSISSVKIVAMVVREMNFLRRNIGQVIVASAIIDDTIGWIIIALTFGIALHGQFELVSLAKSLAGTFVFLAVSLTIGRRLVFLAIRWANDTFVSDMPVISVILVITGVMALITNAIGVHTVLGAFVAGVLVGQSPILTRHIEEELRGLIVALFMPVFFGLAGLSADLTILKSPSIAMLTAGLVLIASIGKFGGAFVGGWFGGLSRGESVALGCGMNARGSTEVIVASIGLSMGALSNDLFTMIVAMAVLTTMAMPPMLRWALRRLPLTPEEAERIEREAFEAQGFVPQLERLLVAADESPSSKLASRVAGLLAGPRGLPVTVVRVDPAREQRAVGPEAGVEDAVKKAAASAQDGAEQDAVLLDVDVTTRTQPAVGAEAVAAEAKNGYDLLIEGLEPVVSRRGGLHRRVSEITAVFNGPVALVSARGTHHEEPLRGELNILVAVTGTEVSRRGAEVALALARSHRCPLTALYVPGAHNNRARRRRFRALRGQNEAILKDIVQLGDRFGVQVHTAVRVNMSAEEAILRQARLGGHTLVVLGVSKRPGDVVSFGHVAGVLLEEIDRSLLLVASGAPATP</sequence>
<keyword evidence="2" id="KW-0813">Transport</keyword>
<feature type="chain" id="PRO_5015419647" evidence="8">
    <location>
        <begin position="21"/>
        <end position="747"/>
    </location>
</feature>
<evidence type="ECO:0000259" key="10">
    <source>
        <dbReference type="Pfam" id="PF00999"/>
    </source>
</evidence>
<keyword evidence="12" id="KW-1185">Reference proteome</keyword>
<feature type="transmembrane region" description="Helical" evidence="7">
    <location>
        <begin position="30"/>
        <end position="48"/>
    </location>
</feature>
<feature type="transmembrane region" description="Helical" evidence="7">
    <location>
        <begin position="127"/>
        <end position="146"/>
    </location>
</feature>
<dbReference type="AlphaFoldDB" id="A0A2T1HYN2"/>
<evidence type="ECO:0000256" key="6">
    <source>
        <dbReference type="ARBA" id="ARBA00023136"/>
    </source>
</evidence>
<keyword evidence="4 7" id="KW-1133">Transmembrane helix</keyword>
<feature type="transmembrane region" description="Helical" evidence="7">
    <location>
        <begin position="346"/>
        <end position="371"/>
    </location>
</feature>
<feature type="transmembrane region" description="Helical" evidence="7">
    <location>
        <begin position="316"/>
        <end position="334"/>
    </location>
</feature>
<feature type="transmembrane region" description="Helical" evidence="7">
    <location>
        <begin position="227"/>
        <end position="248"/>
    </location>
</feature>
<feature type="transmembrane region" description="Helical" evidence="7">
    <location>
        <begin position="166"/>
        <end position="185"/>
    </location>
</feature>
<feature type="transmembrane region" description="Helical" evidence="7">
    <location>
        <begin position="99"/>
        <end position="120"/>
    </location>
</feature>
<reference evidence="12" key="1">
    <citation type="submission" date="2018-03" db="EMBL/GenBank/DDBJ databases">
        <authorList>
            <person name="Sun L."/>
            <person name="Liu H."/>
            <person name="Chen W."/>
            <person name="Huang K."/>
            <person name="Liu W."/>
            <person name="Gao X."/>
        </authorList>
    </citation>
    <scope>NUCLEOTIDE SEQUENCE [LARGE SCALE GENOMIC DNA]</scope>
    <source>
        <strain evidence="12">SH9</strain>
    </source>
</reference>
<keyword evidence="6 7" id="KW-0472">Membrane</keyword>
<comment type="caution">
    <text evidence="11">The sequence shown here is derived from an EMBL/GenBank/DDBJ whole genome shotgun (WGS) entry which is preliminary data.</text>
</comment>
<dbReference type="InterPro" id="IPR006153">
    <property type="entry name" value="Cation/H_exchanger_TM"/>
</dbReference>
<comment type="subcellular location">
    <subcellularLocation>
        <location evidence="1">Membrane</location>
        <topology evidence="1">Multi-pass membrane protein</topology>
    </subcellularLocation>
</comment>
<dbReference type="OrthoDB" id="9793589at2"/>